<evidence type="ECO:0000256" key="7">
    <source>
        <dbReference type="PROSITE-ProRule" id="PRU01240"/>
    </source>
</evidence>
<dbReference type="PROSITE" id="PS00138">
    <property type="entry name" value="SUBTILASE_SER"/>
    <property type="match status" value="1"/>
</dbReference>
<evidence type="ECO:0000256" key="4">
    <source>
        <dbReference type="ARBA" id="ARBA00022801"/>
    </source>
</evidence>
<dbReference type="InterPro" id="IPR050131">
    <property type="entry name" value="Peptidase_S8_subtilisin-like"/>
</dbReference>
<keyword evidence="5 7" id="KW-0720">Serine protease</keyword>
<evidence type="ECO:0000256" key="6">
    <source>
        <dbReference type="ARBA" id="ARBA00023145"/>
    </source>
</evidence>
<dbReference type="PANTHER" id="PTHR43806:SF11">
    <property type="entry name" value="CEREVISIN-RELATED"/>
    <property type="match status" value="1"/>
</dbReference>
<dbReference type="PANTHER" id="PTHR43806">
    <property type="entry name" value="PEPTIDASE S8"/>
    <property type="match status" value="1"/>
</dbReference>
<dbReference type="InterPro" id="IPR000209">
    <property type="entry name" value="Peptidase_S8/S53_dom"/>
</dbReference>
<dbReference type="GO" id="GO:0004252">
    <property type="term" value="F:serine-type endopeptidase activity"/>
    <property type="evidence" value="ECO:0007669"/>
    <property type="project" value="UniProtKB-UniRule"/>
</dbReference>
<feature type="active site" description="Charge relay system" evidence="7">
    <location>
        <position position="216"/>
    </location>
</feature>
<keyword evidence="6" id="KW-0865">Zymogen</keyword>
<accession>A0A9W9LVM6</accession>
<reference evidence="11" key="1">
    <citation type="submission" date="2022-11" db="EMBL/GenBank/DDBJ databases">
        <authorList>
            <person name="Petersen C."/>
        </authorList>
    </citation>
    <scope>NUCLEOTIDE SEQUENCE</scope>
    <source>
        <strain evidence="11">IBT 21917</strain>
    </source>
</reference>
<evidence type="ECO:0000313" key="12">
    <source>
        <dbReference type="Proteomes" id="UP001146351"/>
    </source>
</evidence>
<keyword evidence="3 9" id="KW-0732">Signal</keyword>
<evidence type="ECO:0000313" key="11">
    <source>
        <dbReference type="EMBL" id="KAJ5178794.1"/>
    </source>
</evidence>
<dbReference type="PRINTS" id="PR00723">
    <property type="entry name" value="SUBTILISIN"/>
</dbReference>
<keyword evidence="2 7" id="KW-0645">Protease</keyword>
<dbReference type="InterPro" id="IPR015500">
    <property type="entry name" value="Peptidase_S8_subtilisin-rel"/>
</dbReference>
<dbReference type="InterPro" id="IPR036852">
    <property type="entry name" value="Peptidase_S8/S53_dom_sf"/>
</dbReference>
<evidence type="ECO:0000259" key="10">
    <source>
        <dbReference type="Pfam" id="PF00082"/>
    </source>
</evidence>
<evidence type="ECO:0000256" key="1">
    <source>
        <dbReference type="ARBA" id="ARBA00011073"/>
    </source>
</evidence>
<dbReference type="Proteomes" id="UP001146351">
    <property type="component" value="Unassembled WGS sequence"/>
</dbReference>
<protein>
    <recommendedName>
        <fullName evidence="10">Peptidase S8/S53 domain-containing protein</fullName>
    </recommendedName>
</protein>
<dbReference type="EMBL" id="JAPQKO010000002">
    <property type="protein sequence ID" value="KAJ5178794.1"/>
    <property type="molecule type" value="Genomic_DNA"/>
</dbReference>
<dbReference type="InterPro" id="IPR023827">
    <property type="entry name" value="Peptidase_S8_Asp-AS"/>
</dbReference>
<dbReference type="PROSITE" id="PS51892">
    <property type="entry name" value="SUBTILASE"/>
    <property type="match status" value="1"/>
</dbReference>
<feature type="active site" description="Charge relay system" evidence="7">
    <location>
        <position position="406"/>
    </location>
</feature>
<reference evidence="11" key="2">
    <citation type="journal article" date="2023" name="IMA Fungus">
        <title>Comparative genomic study of the Penicillium genus elucidates a diverse pangenome and 15 lateral gene transfer events.</title>
        <authorList>
            <person name="Petersen C."/>
            <person name="Sorensen T."/>
            <person name="Nielsen M.R."/>
            <person name="Sondergaard T.E."/>
            <person name="Sorensen J.L."/>
            <person name="Fitzpatrick D.A."/>
            <person name="Frisvad J.C."/>
            <person name="Nielsen K.L."/>
        </authorList>
    </citation>
    <scope>NUCLEOTIDE SEQUENCE</scope>
    <source>
        <strain evidence="11">IBT 21917</strain>
    </source>
</reference>
<evidence type="ECO:0000256" key="5">
    <source>
        <dbReference type="ARBA" id="ARBA00022825"/>
    </source>
</evidence>
<keyword evidence="4 7" id="KW-0378">Hydrolase</keyword>
<comment type="similarity">
    <text evidence="1 7 8">Belongs to the peptidase S8 family.</text>
</comment>
<dbReference type="AlphaFoldDB" id="A0A9W9LVM6"/>
<dbReference type="Pfam" id="PF00082">
    <property type="entry name" value="Peptidase_S8"/>
    <property type="match status" value="1"/>
</dbReference>
<evidence type="ECO:0000256" key="2">
    <source>
        <dbReference type="ARBA" id="ARBA00022670"/>
    </source>
</evidence>
<evidence type="ECO:0000256" key="3">
    <source>
        <dbReference type="ARBA" id="ARBA00022729"/>
    </source>
</evidence>
<organism evidence="11 12">
    <name type="scientific">Penicillium capsulatum</name>
    <dbReference type="NCBI Taxonomy" id="69766"/>
    <lineage>
        <taxon>Eukaryota</taxon>
        <taxon>Fungi</taxon>
        <taxon>Dikarya</taxon>
        <taxon>Ascomycota</taxon>
        <taxon>Pezizomycotina</taxon>
        <taxon>Eurotiomycetes</taxon>
        <taxon>Eurotiomycetidae</taxon>
        <taxon>Eurotiales</taxon>
        <taxon>Aspergillaceae</taxon>
        <taxon>Penicillium</taxon>
    </lineage>
</organism>
<dbReference type="GO" id="GO:0006508">
    <property type="term" value="P:proteolysis"/>
    <property type="evidence" value="ECO:0007669"/>
    <property type="project" value="UniProtKB-KW"/>
</dbReference>
<dbReference type="SUPFAM" id="SSF52743">
    <property type="entry name" value="Subtilisin-like"/>
    <property type="match status" value="1"/>
</dbReference>
<comment type="caution">
    <text evidence="11">The sequence shown here is derived from an EMBL/GenBank/DDBJ whole genome shotgun (WGS) entry which is preliminary data.</text>
</comment>
<sequence>MHKISLLVLILCFLLLTIAESSSKTSYFIRIKDNTPLETLRSWIQTLDRGSGIQTVYEHVDHQSYVIELTPAEADEIKKTDFIHSVYERGEPRDARSNHAIPSSRLDEEHFITDDQPSHKPSLQQRAIVDHGALTNQKRWISWNEPGRPPITEGYVTDDNGGEGVDIYIMDTGFNVDLEELSDREIKPVVHYVSNDLAAKGATNAYPADIVDRRGHGTKVAILAAGKTLGIAPKSGLYLFKPTADLRRPDGTLSQRGNPDSYQEVMDKIITHIEQNQENHGRKSVVVTCQIIPLLGDQDDETYKDIFQAFIDELDELGVTLVIPAGNDGLSGKTTADSVLQSLGTHDNNVITVGGLNYDGTLFLMTTPEGTSGSITAYNLATHLTVMDASGTIHPSTDEKSHVGTSNAAPITAGMIAVLLGIKKHDRVGVYSDVNEIYDRDGVLPSAKKTKAYLKWLSFERSQNILPQNSQRPPYRPPIELNAVYNGARGPVC</sequence>
<name>A0A9W9LVM6_9EURO</name>
<evidence type="ECO:0000256" key="8">
    <source>
        <dbReference type="RuleBase" id="RU003355"/>
    </source>
</evidence>
<feature type="signal peptide" evidence="9">
    <location>
        <begin position="1"/>
        <end position="19"/>
    </location>
</feature>
<dbReference type="Gene3D" id="3.40.50.200">
    <property type="entry name" value="Peptidase S8/S53 domain"/>
    <property type="match status" value="1"/>
</dbReference>
<feature type="chain" id="PRO_5040784528" description="Peptidase S8/S53 domain-containing protein" evidence="9">
    <location>
        <begin position="20"/>
        <end position="493"/>
    </location>
</feature>
<dbReference type="OrthoDB" id="1896086at2759"/>
<feature type="active site" description="Charge relay system" evidence="7">
    <location>
        <position position="171"/>
    </location>
</feature>
<keyword evidence="12" id="KW-1185">Reference proteome</keyword>
<evidence type="ECO:0000256" key="9">
    <source>
        <dbReference type="SAM" id="SignalP"/>
    </source>
</evidence>
<feature type="domain" description="Peptidase S8/S53" evidence="10">
    <location>
        <begin position="162"/>
        <end position="421"/>
    </location>
</feature>
<proteinExistence type="inferred from homology"/>
<dbReference type="InterPro" id="IPR023828">
    <property type="entry name" value="Peptidase_S8_Ser-AS"/>
</dbReference>
<dbReference type="PROSITE" id="PS00136">
    <property type="entry name" value="SUBTILASE_ASP"/>
    <property type="match status" value="1"/>
</dbReference>
<gene>
    <name evidence="11" type="ORF">N7492_002004</name>
</gene>